<feature type="transmembrane region" description="Helical" evidence="13">
    <location>
        <begin position="167"/>
        <end position="187"/>
    </location>
</feature>
<evidence type="ECO:0000256" key="2">
    <source>
        <dbReference type="ARBA" id="ARBA00005194"/>
    </source>
</evidence>
<evidence type="ECO:0000256" key="8">
    <source>
        <dbReference type="ARBA" id="ARBA00022989"/>
    </source>
</evidence>
<dbReference type="EC" id="4.2.1.134" evidence="4 13"/>
<evidence type="ECO:0000256" key="11">
    <source>
        <dbReference type="ARBA" id="ARBA00023160"/>
    </source>
</evidence>
<reference evidence="14 15" key="1">
    <citation type="journal article" date="2023" name="G3 (Bethesda)">
        <title>A chromosome-length genome assembly and annotation of blackberry (Rubus argutus, cv. 'Hillquist').</title>
        <authorList>
            <person name="Bruna T."/>
            <person name="Aryal R."/>
            <person name="Dudchenko O."/>
            <person name="Sargent D.J."/>
            <person name="Mead D."/>
            <person name="Buti M."/>
            <person name="Cavallini A."/>
            <person name="Hytonen T."/>
            <person name="Andres J."/>
            <person name="Pham M."/>
            <person name="Weisz D."/>
            <person name="Mascagni F."/>
            <person name="Usai G."/>
            <person name="Natali L."/>
            <person name="Bassil N."/>
            <person name="Fernandez G.E."/>
            <person name="Lomsadze A."/>
            <person name="Armour M."/>
            <person name="Olukolu B."/>
            <person name="Poorten T."/>
            <person name="Britton C."/>
            <person name="Davik J."/>
            <person name="Ashrafi H."/>
            <person name="Aiden E.L."/>
            <person name="Borodovsky M."/>
            <person name="Worthington M."/>
        </authorList>
    </citation>
    <scope>NUCLEOTIDE SEQUENCE [LARGE SCALE GENOMIC DNA]</scope>
    <source>
        <strain evidence="14">PI 553951</strain>
    </source>
</reference>
<keyword evidence="13" id="KW-0256">Endoplasmic reticulum</keyword>
<evidence type="ECO:0000256" key="3">
    <source>
        <dbReference type="ARBA" id="ARBA00007811"/>
    </source>
</evidence>
<evidence type="ECO:0000256" key="5">
    <source>
        <dbReference type="ARBA" id="ARBA00022516"/>
    </source>
</evidence>
<comment type="subcellular location">
    <subcellularLocation>
        <location evidence="13">Endoplasmic reticulum membrane</location>
        <topology evidence="13">Multi-pass membrane protein</topology>
    </subcellularLocation>
    <subcellularLocation>
        <location evidence="1">Membrane</location>
        <topology evidence="1">Multi-pass membrane protein</topology>
    </subcellularLocation>
</comment>
<evidence type="ECO:0000256" key="9">
    <source>
        <dbReference type="ARBA" id="ARBA00023098"/>
    </source>
</evidence>
<protein>
    <recommendedName>
        <fullName evidence="4 13">Very-long-chain (3R)-3-hydroxyacyl-CoA dehydratase</fullName>
        <ecNumber evidence="4 13">4.2.1.134</ecNumber>
    </recommendedName>
</protein>
<evidence type="ECO:0000256" key="13">
    <source>
        <dbReference type="RuleBase" id="RU363109"/>
    </source>
</evidence>
<gene>
    <name evidence="14" type="ORF">M0R45_017046</name>
</gene>
<feature type="transmembrane region" description="Helical" evidence="13">
    <location>
        <begin position="207"/>
        <end position="226"/>
    </location>
</feature>
<evidence type="ECO:0000313" key="15">
    <source>
        <dbReference type="Proteomes" id="UP001457282"/>
    </source>
</evidence>
<comment type="caution">
    <text evidence="14">The sequence shown here is derived from an EMBL/GenBank/DDBJ whole genome shotgun (WGS) entry which is preliminary data.</text>
</comment>
<evidence type="ECO:0000256" key="10">
    <source>
        <dbReference type="ARBA" id="ARBA00023136"/>
    </source>
</evidence>
<comment type="pathway">
    <text evidence="2 13">Lipid metabolism; fatty acid biosynthesis.</text>
</comment>
<evidence type="ECO:0000256" key="12">
    <source>
        <dbReference type="ARBA" id="ARBA00023239"/>
    </source>
</evidence>
<keyword evidence="9 13" id="KW-0443">Lipid metabolism</keyword>
<dbReference type="Pfam" id="PF04387">
    <property type="entry name" value="PTPLA"/>
    <property type="match status" value="1"/>
</dbReference>
<evidence type="ECO:0000256" key="6">
    <source>
        <dbReference type="ARBA" id="ARBA00022692"/>
    </source>
</evidence>
<feature type="transmembrane region" description="Helical" evidence="13">
    <location>
        <begin position="97"/>
        <end position="115"/>
    </location>
</feature>
<organism evidence="14 15">
    <name type="scientific">Rubus argutus</name>
    <name type="common">Southern blackberry</name>
    <dbReference type="NCBI Taxonomy" id="59490"/>
    <lineage>
        <taxon>Eukaryota</taxon>
        <taxon>Viridiplantae</taxon>
        <taxon>Streptophyta</taxon>
        <taxon>Embryophyta</taxon>
        <taxon>Tracheophyta</taxon>
        <taxon>Spermatophyta</taxon>
        <taxon>Magnoliopsida</taxon>
        <taxon>eudicotyledons</taxon>
        <taxon>Gunneridae</taxon>
        <taxon>Pentapetalae</taxon>
        <taxon>rosids</taxon>
        <taxon>fabids</taxon>
        <taxon>Rosales</taxon>
        <taxon>Rosaceae</taxon>
        <taxon>Rosoideae</taxon>
        <taxon>Rosoideae incertae sedis</taxon>
        <taxon>Rubus</taxon>
    </lineage>
</organism>
<proteinExistence type="inferred from homology"/>
<evidence type="ECO:0000256" key="7">
    <source>
        <dbReference type="ARBA" id="ARBA00022832"/>
    </source>
</evidence>
<feature type="transmembrane region" description="Helical" evidence="13">
    <location>
        <begin position="7"/>
        <end position="27"/>
    </location>
</feature>
<dbReference type="InterPro" id="IPR007482">
    <property type="entry name" value="Tyr_Pase-like_PTPLA"/>
</dbReference>
<evidence type="ECO:0000256" key="1">
    <source>
        <dbReference type="ARBA" id="ARBA00004141"/>
    </source>
</evidence>
<dbReference type="PANTHER" id="PTHR11035:SF35">
    <property type="entry name" value="VERY-LONG-CHAIN (3R)-3-HYDROXYACYL-COA DEHYDRATASE"/>
    <property type="match status" value="1"/>
</dbReference>
<dbReference type="PANTHER" id="PTHR11035">
    <property type="entry name" value="VERY-LONG-CHAIN (3R)-3-HYDROXYACYL-COA DEHYDRATASE"/>
    <property type="match status" value="1"/>
</dbReference>
<evidence type="ECO:0000313" key="14">
    <source>
        <dbReference type="EMBL" id="KAK9940382.1"/>
    </source>
</evidence>
<feature type="transmembrane region" description="Helical" evidence="13">
    <location>
        <begin position="47"/>
        <end position="76"/>
    </location>
</feature>
<sequence>MPSLSNLYLFAYNYVQAIAWAVSLSRSLSSVLSTKGLNGAYASAGDLIFLCQMVAFLEVVHGAIGLVPSGVVFPLMQLAGRANCVYVIRQTREVQELAAVLITFVAWSISEVIRYSNYALNCIGSCPPWLTYLRYTAFLVLYPPGMGCETWLMYQALPFMKKYSFSYYNILMVVLFCYPFFCVKLYLHMVKQRRSKLGKQDKKKQKILDLLLPFFLSVPITVPGFGCSDRIEPVPISRVTAPSIGWGFVTYLIIMMMK</sequence>
<evidence type="ECO:0000256" key="4">
    <source>
        <dbReference type="ARBA" id="ARBA00013122"/>
    </source>
</evidence>
<keyword evidence="5 13" id="KW-0444">Lipid biosynthesis</keyword>
<keyword evidence="15" id="KW-1185">Reference proteome</keyword>
<dbReference type="GO" id="GO:0030497">
    <property type="term" value="P:fatty acid elongation"/>
    <property type="evidence" value="ECO:0007669"/>
    <property type="project" value="TreeGrafter"/>
</dbReference>
<comment type="catalytic activity">
    <reaction evidence="13">
        <text>a very-long-chain (3R)-3-hydroxyacyl-CoA = a very-long-chain (2E)-enoyl-CoA + H2O</text>
        <dbReference type="Rhea" id="RHEA:45812"/>
        <dbReference type="ChEBI" id="CHEBI:15377"/>
        <dbReference type="ChEBI" id="CHEBI:83728"/>
        <dbReference type="ChEBI" id="CHEBI:85440"/>
        <dbReference type="EC" id="4.2.1.134"/>
    </reaction>
</comment>
<dbReference type="GO" id="GO:0042761">
    <property type="term" value="P:very long-chain fatty acid biosynthetic process"/>
    <property type="evidence" value="ECO:0007669"/>
    <property type="project" value="TreeGrafter"/>
</dbReference>
<dbReference type="GO" id="GO:0030148">
    <property type="term" value="P:sphingolipid biosynthetic process"/>
    <property type="evidence" value="ECO:0007669"/>
    <property type="project" value="TreeGrafter"/>
</dbReference>
<dbReference type="GO" id="GO:0102158">
    <property type="term" value="F:very-long-chain (3R)-3-hydroxyacyl-CoA dehydratase activity"/>
    <property type="evidence" value="ECO:0007669"/>
    <property type="project" value="UniProtKB-EC"/>
</dbReference>
<accession>A0AAW1XXW8</accession>
<keyword evidence="8 13" id="KW-1133">Transmembrane helix</keyword>
<comment type="function">
    <text evidence="13">Catalyzes the third of the four reactions of the long-chain fatty acids elongation cycle. This endoplasmic reticulum-bound enzymatic process, allows the addition of two carbons to the chain of long- and very long-chain fatty acids/VLCFAs per cycle. This enzyme catalyzes the dehydration of the 3-hydroxyacyl-CoA intermediate into trans-2,3-enoyl-CoA, within each cycle of fatty acid elongation. Thereby, it participates to the production of VLCFAs of different chain lengths that are involved in multiple biological processes as precursors of membrane lipids and lipid mediators.</text>
</comment>
<feature type="transmembrane region" description="Helical" evidence="13">
    <location>
        <begin position="238"/>
        <end position="257"/>
    </location>
</feature>
<keyword evidence="10 13" id="KW-0472">Membrane</keyword>
<dbReference type="EMBL" id="JBEDUW010000003">
    <property type="protein sequence ID" value="KAK9940382.1"/>
    <property type="molecule type" value="Genomic_DNA"/>
</dbReference>
<name>A0AAW1XXW8_RUBAR</name>
<dbReference type="GO" id="GO:0005789">
    <property type="term" value="C:endoplasmic reticulum membrane"/>
    <property type="evidence" value="ECO:0007669"/>
    <property type="project" value="UniProtKB-SubCell"/>
</dbReference>
<keyword evidence="7 13" id="KW-0276">Fatty acid metabolism</keyword>
<comment type="similarity">
    <text evidence="3 13">Belongs to the very long-chain fatty acids dehydratase HACD family.</text>
</comment>
<keyword evidence="11 13" id="KW-0275">Fatty acid biosynthesis</keyword>
<dbReference type="AlphaFoldDB" id="A0AAW1XXW8"/>
<keyword evidence="6 13" id="KW-0812">Transmembrane</keyword>
<dbReference type="Proteomes" id="UP001457282">
    <property type="component" value="Unassembled WGS sequence"/>
</dbReference>
<keyword evidence="12 13" id="KW-0456">Lyase</keyword>